<feature type="compositionally biased region" description="Polar residues" evidence="1">
    <location>
        <begin position="83"/>
        <end position="93"/>
    </location>
</feature>
<proteinExistence type="predicted"/>
<feature type="region of interest" description="Disordered" evidence="1">
    <location>
        <begin position="69"/>
        <end position="191"/>
    </location>
</feature>
<dbReference type="PANTHER" id="PTHR34952:SF2">
    <property type="entry name" value="OS05G0113500 PROTEIN"/>
    <property type="match status" value="1"/>
</dbReference>
<comment type="caution">
    <text evidence="2">The sequence shown here is derived from an EMBL/GenBank/DDBJ whole genome shotgun (WGS) entry which is preliminary data.</text>
</comment>
<evidence type="ECO:0000313" key="2">
    <source>
        <dbReference type="EMBL" id="GMH10140.1"/>
    </source>
</evidence>
<sequence length="247" mass="27354">MINMLGITFHATLQVKSVHSVIDSDIPSDEDDDSDLEGENIARNLNMDFDKSIEATSKKCLHRYETFPKAGRMSSKSGDGKQRTPNSQLQENASYSRSLSLPRRLVSALKGSRPKEEGAPPRKLNVSWAPDVYDPPPTPVSHSPKKKTHQQLKSKKHGRGRQKGKNTWAAGSGPKDKKHHQKMGGRSEPCLDSYVDNEMVMSRDYKSSAELLDFNDDDVGDGADSNCGARFLRKAHGNSHFAYAEAT</sequence>
<accession>A0AAD3XMW6</accession>
<feature type="compositionally biased region" description="Basic residues" evidence="1">
    <location>
        <begin position="143"/>
        <end position="164"/>
    </location>
</feature>
<gene>
    <name evidence="2" type="ORF">Nepgr_011981</name>
</gene>
<protein>
    <submittedName>
        <fullName evidence="2">Uncharacterized protein</fullName>
    </submittedName>
</protein>
<evidence type="ECO:0000256" key="1">
    <source>
        <dbReference type="SAM" id="MobiDB-lite"/>
    </source>
</evidence>
<organism evidence="2 3">
    <name type="scientific">Nepenthes gracilis</name>
    <name type="common">Slender pitcher plant</name>
    <dbReference type="NCBI Taxonomy" id="150966"/>
    <lineage>
        <taxon>Eukaryota</taxon>
        <taxon>Viridiplantae</taxon>
        <taxon>Streptophyta</taxon>
        <taxon>Embryophyta</taxon>
        <taxon>Tracheophyta</taxon>
        <taxon>Spermatophyta</taxon>
        <taxon>Magnoliopsida</taxon>
        <taxon>eudicotyledons</taxon>
        <taxon>Gunneridae</taxon>
        <taxon>Pentapetalae</taxon>
        <taxon>Caryophyllales</taxon>
        <taxon>Nepenthaceae</taxon>
        <taxon>Nepenthes</taxon>
    </lineage>
</organism>
<keyword evidence="3" id="KW-1185">Reference proteome</keyword>
<reference evidence="2" key="1">
    <citation type="submission" date="2023-05" db="EMBL/GenBank/DDBJ databases">
        <title>Nepenthes gracilis genome sequencing.</title>
        <authorList>
            <person name="Fukushima K."/>
        </authorList>
    </citation>
    <scope>NUCLEOTIDE SEQUENCE</scope>
    <source>
        <strain evidence="2">SING2019-196</strain>
    </source>
</reference>
<name>A0AAD3XMW6_NEPGR</name>
<dbReference type="Proteomes" id="UP001279734">
    <property type="component" value="Unassembled WGS sequence"/>
</dbReference>
<feature type="compositionally biased region" description="Low complexity" evidence="1">
    <location>
        <begin position="94"/>
        <end position="107"/>
    </location>
</feature>
<dbReference type="EMBL" id="BSYO01000009">
    <property type="protein sequence ID" value="GMH10140.1"/>
    <property type="molecule type" value="Genomic_DNA"/>
</dbReference>
<dbReference type="PANTHER" id="PTHR34952">
    <property type="entry name" value="OS05G0113500 PROTEIN"/>
    <property type="match status" value="1"/>
</dbReference>
<dbReference type="AlphaFoldDB" id="A0AAD3XMW6"/>
<evidence type="ECO:0000313" key="3">
    <source>
        <dbReference type="Proteomes" id="UP001279734"/>
    </source>
</evidence>